<feature type="region of interest" description="Disordered" evidence="1">
    <location>
        <begin position="329"/>
        <end position="350"/>
    </location>
</feature>
<protein>
    <submittedName>
        <fullName evidence="2">Uncharacterized protein</fullName>
    </submittedName>
</protein>
<dbReference type="EMBL" id="FMZQ01000007">
    <property type="protein sequence ID" value="SDC88449.1"/>
    <property type="molecule type" value="Genomic_DNA"/>
</dbReference>
<evidence type="ECO:0000256" key="1">
    <source>
        <dbReference type="SAM" id="MobiDB-lite"/>
    </source>
</evidence>
<evidence type="ECO:0000313" key="2">
    <source>
        <dbReference type="EMBL" id="SDC88449.1"/>
    </source>
</evidence>
<gene>
    <name evidence="2" type="ORF">SAMN05216576_107306</name>
</gene>
<dbReference type="GeneID" id="57609301"/>
<accession>A0A1G6Q7Y6</accession>
<feature type="compositionally biased region" description="Polar residues" evidence="1">
    <location>
        <begin position="334"/>
        <end position="343"/>
    </location>
</feature>
<feature type="compositionally biased region" description="Basic and acidic residues" evidence="1">
    <location>
        <begin position="1"/>
        <end position="11"/>
    </location>
</feature>
<organism evidence="2 3">
    <name type="scientific">Ectopseudomonas chengduensis</name>
    <dbReference type="NCBI Taxonomy" id="489632"/>
    <lineage>
        <taxon>Bacteria</taxon>
        <taxon>Pseudomonadati</taxon>
        <taxon>Pseudomonadota</taxon>
        <taxon>Gammaproteobacteria</taxon>
        <taxon>Pseudomonadales</taxon>
        <taxon>Pseudomonadaceae</taxon>
        <taxon>Ectopseudomonas</taxon>
    </lineage>
</organism>
<keyword evidence="3" id="KW-1185">Reference proteome</keyword>
<feature type="region of interest" description="Disordered" evidence="1">
    <location>
        <begin position="1"/>
        <end position="48"/>
    </location>
</feature>
<sequence length="350" mass="38283">MSKPSDSRLLDDFLGQSETPHLSDDQLERQLSGSSAPIAAQPAETPEQTRARLEALIKEKTQSLPEDQGGIVDSAIKNASHGVKVLAPLMAAITKWVDPEKNPEQVEQMMSAALGRIRDDALTVASAFSVEPQDAPAWLVSQIAGQLMPVMVSALERGNGPVLEGSSKYLEPLLHLASVTQSQALPFSGNFGDPQWQLIQALSFATTNVMTEYHAFSYFHSDAAGVAQMVSDHLADRVLDQTLAQVSERWNLNDNEKANLGVTLIHHAGKLLASCWAQGMDTALENLRTLPRDQQRHATANGYPLDHVFESFESLYQGIEVSVNGAMRTLAPSREQSTQSKQNNNDRMRM</sequence>
<proteinExistence type="predicted"/>
<dbReference type="Proteomes" id="UP000199467">
    <property type="component" value="Unassembled WGS sequence"/>
</dbReference>
<name>A0A1G6Q7Y6_9GAMM</name>
<dbReference type="AlphaFoldDB" id="A0A1G6Q7Y6"/>
<dbReference type="RefSeq" id="WP_017362470.1">
    <property type="nucleotide sequence ID" value="NZ_FMZQ01000007.1"/>
</dbReference>
<reference evidence="3" key="1">
    <citation type="submission" date="2016-10" db="EMBL/GenBank/DDBJ databases">
        <authorList>
            <person name="Varghese N."/>
            <person name="Submissions S."/>
        </authorList>
    </citation>
    <scope>NUCLEOTIDE SEQUENCE [LARGE SCALE GENOMIC DNA]</scope>
    <source>
        <strain evidence="3">DSM 26382</strain>
    </source>
</reference>
<evidence type="ECO:0000313" key="3">
    <source>
        <dbReference type="Proteomes" id="UP000199467"/>
    </source>
</evidence>